<protein>
    <submittedName>
        <fullName evidence="1">OsmC-like protein</fullName>
    </submittedName>
</protein>
<dbReference type="InterPro" id="IPR003718">
    <property type="entry name" value="OsmC/Ohr_fam"/>
</dbReference>
<name>A0ABS2M554_9ACTN</name>
<dbReference type="Pfam" id="PF02566">
    <property type="entry name" value="OsmC"/>
    <property type="match status" value="1"/>
</dbReference>
<evidence type="ECO:0000313" key="2">
    <source>
        <dbReference type="Proteomes" id="UP000732378"/>
    </source>
</evidence>
<sequence length="158" mass="16710">MNPSIPGTSDPSLRSVDLVKIGPERFKATNGRGGVLPIGSGDDPDFTPVELMLAAVAGCGAIDLTLITGKRAEPTAFGAHVEGRKVRDEHGSRITGITVTFEVEFPEGEAGDAARAVVPRTLRQVEERLCTVGRTITVGDQVRYRSADEAADDRPDPA</sequence>
<dbReference type="Gene3D" id="3.30.300.20">
    <property type="match status" value="1"/>
</dbReference>
<gene>
    <name evidence="1" type="ORF">JOE61_000128</name>
</gene>
<proteinExistence type="predicted"/>
<organism evidence="1 2">
    <name type="scientific">Nocardioides salarius</name>
    <dbReference type="NCBI Taxonomy" id="374513"/>
    <lineage>
        <taxon>Bacteria</taxon>
        <taxon>Bacillati</taxon>
        <taxon>Actinomycetota</taxon>
        <taxon>Actinomycetes</taxon>
        <taxon>Propionibacteriales</taxon>
        <taxon>Nocardioidaceae</taxon>
        <taxon>Nocardioides</taxon>
    </lineage>
</organism>
<dbReference type="Proteomes" id="UP000732378">
    <property type="component" value="Unassembled WGS sequence"/>
</dbReference>
<dbReference type="RefSeq" id="WP_193668769.1">
    <property type="nucleotide sequence ID" value="NZ_JACDTV010000006.1"/>
</dbReference>
<comment type="caution">
    <text evidence="1">The sequence shown here is derived from an EMBL/GenBank/DDBJ whole genome shotgun (WGS) entry which is preliminary data.</text>
</comment>
<reference evidence="1 2" key="1">
    <citation type="submission" date="2021-01" db="EMBL/GenBank/DDBJ databases">
        <title>Sequencing the genomes of 1000 actinobacteria strains.</title>
        <authorList>
            <person name="Klenk H.-P."/>
        </authorList>
    </citation>
    <scope>NUCLEOTIDE SEQUENCE [LARGE SCALE GENOMIC DNA]</scope>
    <source>
        <strain evidence="1 2">DSM 18239</strain>
    </source>
</reference>
<keyword evidence="2" id="KW-1185">Reference proteome</keyword>
<dbReference type="InterPro" id="IPR015946">
    <property type="entry name" value="KH_dom-like_a/b"/>
</dbReference>
<evidence type="ECO:0000313" key="1">
    <source>
        <dbReference type="EMBL" id="MBM7506314.1"/>
    </source>
</evidence>
<dbReference type="SUPFAM" id="SSF82784">
    <property type="entry name" value="OsmC-like"/>
    <property type="match status" value="1"/>
</dbReference>
<dbReference type="EMBL" id="JAFBBZ010000001">
    <property type="protein sequence ID" value="MBM7506314.1"/>
    <property type="molecule type" value="Genomic_DNA"/>
</dbReference>
<dbReference type="InterPro" id="IPR036102">
    <property type="entry name" value="OsmC/Ohrsf"/>
</dbReference>
<accession>A0ABS2M554</accession>